<keyword evidence="4" id="KW-0934">Plastid</keyword>
<feature type="compositionally biased region" description="Gly residues" evidence="18">
    <location>
        <begin position="1032"/>
        <end position="1048"/>
    </location>
</feature>
<evidence type="ECO:0000256" key="3">
    <source>
        <dbReference type="ARBA" id="ARBA00022528"/>
    </source>
</evidence>
<evidence type="ECO:0000259" key="19">
    <source>
        <dbReference type="PROSITE" id="PS50865"/>
    </source>
</evidence>
<evidence type="ECO:0000256" key="10">
    <source>
        <dbReference type="ARBA" id="ARBA00022833"/>
    </source>
</evidence>
<comment type="catalytic activity">
    <reaction evidence="16">
        <text>phytol + CTP = phytyl phosphate + CDP + H(+)</text>
        <dbReference type="Rhea" id="RHEA:38055"/>
        <dbReference type="ChEBI" id="CHEBI:15378"/>
        <dbReference type="ChEBI" id="CHEBI:17327"/>
        <dbReference type="ChEBI" id="CHEBI:37563"/>
        <dbReference type="ChEBI" id="CHEBI:58069"/>
        <dbReference type="ChEBI" id="CHEBI:75483"/>
        <dbReference type="EC" id="2.7.1.182"/>
    </reaction>
</comment>
<evidence type="ECO:0000256" key="6">
    <source>
        <dbReference type="ARBA" id="ARBA00022692"/>
    </source>
</evidence>
<feature type="compositionally biased region" description="Gly residues" evidence="18">
    <location>
        <begin position="68"/>
        <end position="77"/>
    </location>
</feature>
<feature type="region of interest" description="Disordered" evidence="18">
    <location>
        <begin position="665"/>
        <end position="688"/>
    </location>
</feature>
<accession>A0A835SDV7</accession>
<dbReference type="Pfam" id="PF01753">
    <property type="entry name" value="zf-MYND"/>
    <property type="match status" value="1"/>
</dbReference>
<evidence type="ECO:0000256" key="1">
    <source>
        <dbReference type="ARBA" id="ARBA00004508"/>
    </source>
</evidence>
<keyword evidence="11" id="KW-0809">Transit peptide</keyword>
<organism evidence="20 21">
    <name type="scientific">Chlamydomonas incerta</name>
    <dbReference type="NCBI Taxonomy" id="51695"/>
    <lineage>
        <taxon>Eukaryota</taxon>
        <taxon>Viridiplantae</taxon>
        <taxon>Chlorophyta</taxon>
        <taxon>core chlorophytes</taxon>
        <taxon>Chlorophyceae</taxon>
        <taxon>CS clade</taxon>
        <taxon>Chlamydomonadales</taxon>
        <taxon>Chlamydomonadaceae</taxon>
        <taxon>Chlamydomonas</taxon>
    </lineage>
</organism>
<keyword evidence="5" id="KW-0808">Transferase</keyword>
<comment type="pathway">
    <text evidence="14">Cofactor biosynthesis; tocopherol biosynthesis.</text>
</comment>
<keyword evidence="12" id="KW-1133">Transmembrane helix</keyword>
<dbReference type="AlphaFoldDB" id="A0A835SDV7"/>
<evidence type="ECO:0000256" key="5">
    <source>
        <dbReference type="ARBA" id="ARBA00022679"/>
    </source>
</evidence>
<dbReference type="InterPro" id="IPR039606">
    <property type="entry name" value="Phytol/farnesol_kinase"/>
</dbReference>
<evidence type="ECO:0000256" key="8">
    <source>
        <dbReference type="ARBA" id="ARBA00022771"/>
    </source>
</evidence>
<dbReference type="PANTHER" id="PTHR32523">
    <property type="entry name" value="PHYTOL KINASE 1, CHLOROPLASTIC"/>
    <property type="match status" value="1"/>
</dbReference>
<dbReference type="SUPFAM" id="SSF144232">
    <property type="entry name" value="HIT/MYND zinc finger-like"/>
    <property type="match status" value="1"/>
</dbReference>
<proteinExistence type="inferred from homology"/>
<feature type="region of interest" description="Disordered" evidence="18">
    <location>
        <begin position="1017"/>
        <end position="1050"/>
    </location>
</feature>
<evidence type="ECO:0000256" key="15">
    <source>
        <dbReference type="ARBA" id="ARBA00039024"/>
    </source>
</evidence>
<feature type="domain" description="MYND-type" evidence="19">
    <location>
        <begin position="1062"/>
        <end position="1109"/>
    </location>
</feature>
<comment type="caution">
    <text evidence="20">The sequence shown here is derived from an EMBL/GenBank/DDBJ whole genome shotgun (WGS) entry which is preliminary data.</text>
</comment>
<evidence type="ECO:0000313" key="20">
    <source>
        <dbReference type="EMBL" id="KAG2422927.1"/>
    </source>
</evidence>
<dbReference type="EMBL" id="JAEHOC010000090">
    <property type="protein sequence ID" value="KAG2422927.1"/>
    <property type="molecule type" value="Genomic_DNA"/>
</dbReference>
<evidence type="ECO:0000313" key="21">
    <source>
        <dbReference type="Proteomes" id="UP000650467"/>
    </source>
</evidence>
<evidence type="ECO:0000256" key="7">
    <source>
        <dbReference type="ARBA" id="ARBA00022723"/>
    </source>
</evidence>
<evidence type="ECO:0000256" key="16">
    <source>
        <dbReference type="ARBA" id="ARBA00048889"/>
    </source>
</evidence>
<evidence type="ECO:0000256" key="18">
    <source>
        <dbReference type="SAM" id="MobiDB-lite"/>
    </source>
</evidence>
<keyword evidence="13" id="KW-0472">Membrane</keyword>
<feature type="region of interest" description="Disordered" evidence="18">
    <location>
        <begin position="57"/>
        <end position="77"/>
    </location>
</feature>
<dbReference type="GO" id="GO:0008270">
    <property type="term" value="F:zinc ion binding"/>
    <property type="evidence" value="ECO:0007669"/>
    <property type="project" value="UniProtKB-KW"/>
</dbReference>
<evidence type="ECO:0000256" key="13">
    <source>
        <dbReference type="ARBA" id="ARBA00023136"/>
    </source>
</evidence>
<evidence type="ECO:0000256" key="12">
    <source>
        <dbReference type="ARBA" id="ARBA00022989"/>
    </source>
</evidence>
<protein>
    <recommendedName>
        <fullName evidence="15">phytol kinase</fullName>
        <ecNumber evidence="15">2.7.1.182</ecNumber>
    </recommendedName>
</protein>
<dbReference type="Gene3D" id="6.10.140.2220">
    <property type="match status" value="1"/>
</dbReference>
<comment type="similarity">
    <text evidence="2">Belongs to the polyprenol kinase family.</text>
</comment>
<evidence type="ECO:0000256" key="11">
    <source>
        <dbReference type="ARBA" id="ARBA00022946"/>
    </source>
</evidence>
<evidence type="ECO:0000256" key="4">
    <source>
        <dbReference type="ARBA" id="ARBA00022640"/>
    </source>
</evidence>
<keyword evidence="9" id="KW-0418">Kinase</keyword>
<dbReference type="Proteomes" id="UP000650467">
    <property type="component" value="Unassembled WGS sequence"/>
</dbReference>
<keyword evidence="21" id="KW-1185">Reference proteome</keyword>
<dbReference type="GO" id="GO:0009507">
    <property type="term" value="C:chloroplast"/>
    <property type="evidence" value="ECO:0007669"/>
    <property type="project" value="UniProtKB-SubCell"/>
</dbReference>
<keyword evidence="10" id="KW-0862">Zinc</keyword>
<name>A0A835SDV7_CHLIN</name>
<dbReference type="PROSITE" id="PS50865">
    <property type="entry name" value="ZF_MYND_2"/>
    <property type="match status" value="1"/>
</dbReference>
<reference evidence="20" key="1">
    <citation type="journal article" date="2020" name="bioRxiv">
        <title>Comparative genomics of Chlamydomonas.</title>
        <authorList>
            <person name="Craig R.J."/>
            <person name="Hasan A.R."/>
            <person name="Ness R.W."/>
            <person name="Keightley P.D."/>
        </authorList>
    </citation>
    <scope>NUCLEOTIDE SEQUENCE</scope>
    <source>
        <strain evidence="20">SAG 7.73</strain>
    </source>
</reference>
<sequence length="1134" mass="113929">MLGMLVEWTSCLDDPFPAHERLCAALERSQLLEHAAVALVTLAAACARVPPPRAAGVAGAAAPRGRGARGGSAGGGAANSRVLRDLQDKSNSLCISDGASQLLGVFAALALDCRLDSRLMAPHPHPGLVTALKPSVGSLQAAERMRRLLSGRGVQFFCVWEVEVARLAALGARGELHRNAGAVSATAAGSVGVGAPAAAAQPPAMPAALWLPPALTRPWQLEESGRRRTLSLLFSAARFAAIIGQLTSRGPYVLPTANPPAGSRPAGPCATAAPRAAGAAAAGAAAAGAEAEAGGPEQQLSALQAFDALALAASTLAECGNPLYEPSFAAGVLSRLLMELRPRQAAVRLPAHWRVVAMLLPEIRVRDLAAVADLLRLQLAGPDGSVLSCAGGGADAAPAGEVPVYRGPAYSLQCGLSAGLLPSLERLLRDEQALRRPGPASGSCPGLLSTVNLTLRYSGVWPALLTHASLTEAVGLVATLGSVARFFGAHNMGDMGPVALGGVVGRTQDWGGGGPRLAQGCYLAAMLEQCLDVRDPHQWRTLQQQQQREVGAPTAAPGTPLWFNNAMEERGQDPMQLGWLAAAGGAPPAGSAAAAQLDLLCSFALQDWLPPLVGSALSAVEPDYELRRGVAPGARATTPEPHLVLLVTQLLTRVAAQQVRLLVSPGPGAAREGAPATGREPTAGAASQAAPAAAAAAAGAPAAGTAVAEAEAEAAPAALPPATQQVRLLVAPGPGAACEGGPATVREPPDQTAAGAASQAAPAAAAAAAAGAAAAAAAAEAAPAALPPAASSWEQYLGPLYGAGGGAAELLFKLLNKLRDERGRSDSEDSGSEDERCTDEPLQRSTLQLLAALACTRPGLLVRWLAVELQSAVGADAAARQAPTEHRGAVAAAIDVDDHMGGVLRLLLRVARVHAMPELVRFIAAAEVGARQRLTPRTALFASGVKPGMAAWEVCSAAEEAAAAALAPAAAELAAAVRGSAWLQRLLDGQAWLLAPAEVQARLRAAGVVLPDTRLGAGGSGSGSAPRQGCAGSSGGGAGSSTSGGSGSGVADSGPLMKLCANPECSGLAGPGALIAPNSGKTCSRCRQLTYCCGACQLSHWREGHQTACAGAAAAAAAAGRDVQGKSGGGTYRR</sequence>
<dbReference type="EC" id="2.7.1.182" evidence="15"/>
<evidence type="ECO:0000256" key="14">
    <source>
        <dbReference type="ARBA" id="ARBA00024015"/>
    </source>
</evidence>
<keyword evidence="6" id="KW-0812">Transmembrane</keyword>
<evidence type="ECO:0000256" key="2">
    <source>
        <dbReference type="ARBA" id="ARBA00010794"/>
    </source>
</evidence>
<comment type="subcellular location">
    <subcellularLocation>
        <location evidence="1">Plastid</location>
        <location evidence="1">Chloroplast membrane</location>
        <topology evidence="1">Multi-pass membrane protein</topology>
    </subcellularLocation>
</comment>
<keyword evidence="7" id="KW-0479">Metal-binding</keyword>
<dbReference type="PANTHER" id="PTHR32523:SF8">
    <property type="entry name" value="DOLICHOL KINASE"/>
    <property type="match status" value="1"/>
</dbReference>
<dbReference type="InterPro" id="IPR002893">
    <property type="entry name" value="Znf_MYND"/>
</dbReference>
<dbReference type="GO" id="GO:0010276">
    <property type="term" value="F:phytol kinase activity"/>
    <property type="evidence" value="ECO:0007669"/>
    <property type="project" value="UniProtKB-EC"/>
</dbReference>
<dbReference type="GO" id="GO:0016020">
    <property type="term" value="C:membrane"/>
    <property type="evidence" value="ECO:0007669"/>
    <property type="project" value="UniProtKB-SubCell"/>
</dbReference>
<keyword evidence="3" id="KW-0150">Chloroplast</keyword>
<dbReference type="OrthoDB" id="560203at2759"/>
<keyword evidence="8 17" id="KW-0863">Zinc-finger</keyword>
<evidence type="ECO:0000256" key="9">
    <source>
        <dbReference type="ARBA" id="ARBA00022777"/>
    </source>
</evidence>
<gene>
    <name evidence="20" type="ORF">HXX76_015678</name>
</gene>
<evidence type="ECO:0000256" key="17">
    <source>
        <dbReference type="PROSITE-ProRule" id="PRU00134"/>
    </source>
</evidence>